<evidence type="ECO:0008006" key="4">
    <source>
        <dbReference type="Google" id="ProtNLM"/>
    </source>
</evidence>
<dbReference type="EMBL" id="PSZP01000044">
    <property type="protein sequence ID" value="TCG10455.1"/>
    <property type="molecule type" value="Genomic_DNA"/>
</dbReference>
<organism evidence="2 3">
    <name type="scientific">Mycoplasma todarodis</name>
    <dbReference type="NCBI Taxonomy" id="1937191"/>
    <lineage>
        <taxon>Bacteria</taxon>
        <taxon>Bacillati</taxon>
        <taxon>Mycoplasmatota</taxon>
        <taxon>Mollicutes</taxon>
        <taxon>Mycoplasmataceae</taxon>
        <taxon>Mycoplasma</taxon>
    </lineage>
</organism>
<keyword evidence="1" id="KW-1133">Transmembrane helix</keyword>
<protein>
    <recommendedName>
        <fullName evidence="4">DUF4231 domain-containing protein</fullName>
    </recommendedName>
</protein>
<evidence type="ECO:0000256" key="1">
    <source>
        <dbReference type="SAM" id="Phobius"/>
    </source>
</evidence>
<comment type="caution">
    <text evidence="2">The sequence shown here is derived from an EMBL/GenBank/DDBJ whole genome shotgun (WGS) entry which is preliminary data.</text>
</comment>
<name>A0A4R0XNC8_9MOLU</name>
<accession>A0A4R0XNC8</accession>
<dbReference type="Proteomes" id="UP000291072">
    <property type="component" value="Unassembled WGS sequence"/>
</dbReference>
<dbReference type="OrthoDB" id="9841672at2"/>
<feature type="transmembrane region" description="Helical" evidence="1">
    <location>
        <begin position="36"/>
        <end position="56"/>
    </location>
</feature>
<keyword evidence="3" id="KW-1185">Reference proteome</keyword>
<evidence type="ECO:0000313" key="3">
    <source>
        <dbReference type="Proteomes" id="UP000291072"/>
    </source>
</evidence>
<dbReference type="InterPro" id="IPR025325">
    <property type="entry name" value="DUF4231"/>
</dbReference>
<keyword evidence="1" id="KW-0812">Transmembrane</keyword>
<proteinExistence type="predicted"/>
<reference evidence="2 3" key="1">
    <citation type="submission" date="2018-02" db="EMBL/GenBank/DDBJ databases">
        <title>Mycoplasma marinum and Mycoplasma todarodis sp. nov., moderately halophilic and psychrotolerant mycoplasmas isolated from cephalopods.</title>
        <authorList>
            <person name="Viver T."/>
        </authorList>
    </citation>
    <scope>NUCLEOTIDE SEQUENCE [LARGE SCALE GENOMIC DNA]</scope>
    <source>
        <strain evidence="2 3">5H</strain>
    </source>
</reference>
<feature type="transmembrane region" description="Helical" evidence="1">
    <location>
        <begin position="76"/>
        <end position="96"/>
    </location>
</feature>
<gene>
    <name evidence="2" type="ORF">C4B25_04155</name>
</gene>
<keyword evidence="1" id="KW-0472">Membrane</keyword>
<sequence length="148" mass="17468">MQKNKIVEILQKDDGVMHIWNTVNNKYRKSRFYNTLINSTIFILTATLVLINLWAMLTLKNPPYNTHDWQWARNCFLIMAIITAVTGLLTSALSIFKFKDKTRQMKDAINSIKEEYKEYKLKDGRYADIKNKDQVFIEFVSESAFIEF</sequence>
<dbReference type="RefSeq" id="WP_131613815.1">
    <property type="nucleotide sequence ID" value="NZ_PSZP01000044.1"/>
</dbReference>
<evidence type="ECO:0000313" key="2">
    <source>
        <dbReference type="EMBL" id="TCG10455.1"/>
    </source>
</evidence>
<dbReference type="AlphaFoldDB" id="A0A4R0XNC8"/>
<dbReference type="Pfam" id="PF14015">
    <property type="entry name" value="DUF4231"/>
    <property type="match status" value="1"/>
</dbReference>